<feature type="transmembrane region" description="Helical" evidence="7">
    <location>
        <begin position="188"/>
        <end position="207"/>
    </location>
</feature>
<protein>
    <submittedName>
        <fullName evidence="9">Uncharacterized protein</fullName>
    </submittedName>
</protein>
<reference evidence="9" key="1">
    <citation type="journal article" date="2023" name="Science">
        <title>Genome structures resolve the early diversification of teleost fishes.</title>
        <authorList>
            <person name="Parey E."/>
            <person name="Louis A."/>
            <person name="Montfort J."/>
            <person name="Bouchez O."/>
            <person name="Roques C."/>
            <person name="Iampietro C."/>
            <person name="Lluch J."/>
            <person name="Castinel A."/>
            <person name="Donnadieu C."/>
            <person name="Desvignes T."/>
            <person name="Floi Bucao C."/>
            <person name="Jouanno E."/>
            <person name="Wen M."/>
            <person name="Mejri S."/>
            <person name="Dirks R."/>
            <person name="Jansen H."/>
            <person name="Henkel C."/>
            <person name="Chen W.J."/>
            <person name="Zahm M."/>
            <person name="Cabau C."/>
            <person name="Klopp C."/>
            <person name="Thompson A.W."/>
            <person name="Robinson-Rechavi M."/>
            <person name="Braasch I."/>
            <person name="Lecointre G."/>
            <person name="Bobe J."/>
            <person name="Postlethwait J.H."/>
            <person name="Berthelot C."/>
            <person name="Roest Crollius H."/>
            <person name="Guiguen Y."/>
        </authorList>
    </citation>
    <scope>NUCLEOTIDE SEQUENCE</scope>
    <source>
        <strain evidence="9">WJC10195</strain>
    </source>
</reference>
<evidence type="ECO:0000256" key="4">
    <source>
        <dbReference type="ARBA" id="ARBA00022989"/>
    </source>
</evidence>
<feature type="signal peptide" evidence="8">
    <location>
        <begin position="1"/>
        <end position="20"/>
    </location>
</feature>
<comment type="subcellular location">
    <subcellularLocation>
        <location evidence="1">Membrane</location>
        <topology evidence="1">Multi-pass membrane protein</topology>
    </subcellularLocation>
</comment>
<dbReference type="GO" id="GO:0061630">
    <property type="term" value="F:ubiquitin protein ligase activity"/>
    <property type="evidence" value="ECO:0007669"/>
    <property type="project" value="TreeGrafter"/>
</dbReference>
<dbReference type="OrthoDB" id="446635at2759"/>
<dbReference type="EMBL" id="JAINUF010000014">
    <property type="protein sequence ID" value="KAJ8342315.1"/>
    <property type="molecule type" value="Genomic_DNA"/>
</dbReference>
<evidence type="ECO:0000256" key="1">
    <source>
        <dbReference type="ARBA" id="ARBA00004141"/>
    </source>
</evidence>
<dbReference type="GO" id="GO:0005789">
    <property type="term" value="C:endoplasmic reticulum membrane"/>
    <property type="evidence" value="ECO:0007669"/>
    <property type="project" value="TreeGrafter"/>
</dbReference>
<dbReference type="GO" id="GO:0046872">
    <property type="term" value="F:metal ion binding"/>
    <property type="evidence" value="ECO:0007669"/>
    <property type="project" value="UniProtKB-KW"/>
</dbReference>
<evidence type="ECO:0000313" key="9">
    <source>
        <dbReference type="EMBL" id="KAJ8342315.1"/>
    </source>
</evidence>
<dbReference type="GO" id="GO:0036503">
    <property type="term" value="P:ERAD pathway"/>
    <property type="evidence" value="ECO:0007669"/>
    <property type="project" value="TreeGrafter"/>
</dbReference>
<gene>
    <name evidence="9" type="ORF">SKAU_G00322430</name>
</gene>
<dbReference type="Proteomes" id="UP001152622">
    <property type="component" value="Chromosome 14"/>
</dbReference>
<evidence type="ECO:0000256" key="6">
    <source>
        <dbReference type="SAM" id="MobiDB-lite"/>
    </source>
</evidence>
<proteinExistence type="predicted"/>
<feature type="compositionally biased region" description="Pro residues" evidence="6">
    <location>
        <begin position="156"/>
        <end position="171"/>
    </location>
</feature>
<sequence>MPWTLACLCSSIGLYYGVLGRDFAEMCADCMASTVGYYSASGMPTKHLSDNICAVCGQAILVDVSEGGNHREHLQTVLQPRIPRVLHTRLVHCGKEADLPLLQREGGLEEDVQQPLGKTSRHVRTTAGLATLPCCLATRNHRPGSRDQLHPGPGVNHPPPPPPPLPSPPPEATELSGHRLLKEPCDGLEYICTYICVYICICTYLCIQVHTNQFLKIISFTSNLGLHFFFLVGGAYQPVLIGYD</sequence>
<comment type="caution">
    <text evidence="9">The sequence shown here is derived from an EMBL/GenBank/DDBJ whole genome shotgun (WGS) entry which is preliminary data.</text>
</comment>
<feature type="chain" id="PRO_5040130355" evidence="8">
    <location>
        <begin position="21"/>
        <end position="244"/>
    </location>
</feature>
<keyword evidence="5 7" id="KW-0472">Membrane</keyword>
<keyword evidence="2 7" id="KW-0812">Transmembrane</keyword>
<evidence type="ECO:0000256" key="8">
    <source>
        <dbReference type="SAM" id="SignalP"/>
    </source>
</evidence>
<dbReference type="PANTHER" id="PTHR13407">
    <property type="entry name" value="RNF121 PROTEIN"/>
    <property type="match status" value="1"/>
</dbReference>
<feature type="transmembrane region" description="Helical" evidence="7">
    <location>
        <begin position="214"/>
        <end position="236"/>
    </location>
</feature>
<keyword evidence="4 7" id="KW-1133">Transmembrane helix</keyword>
<evidence type="ECO:0000256" key="7">
    <source>
        <dbReference type="SAM" id="Phobius"/>
    </source>
</evidence>
<keyword evidence="8" id="KW-0732">Signal</keyword>
<evidence type="ECO:0000313" key="10">
    <source>
        <dbReference type="Proteomes" id="UP001152622"/>
    </source>
</evidence>
<organism evidence="9 10">
    <name type="scientific">Synaphobranchus kaupii</name>
    <name type="common">Kaup's arrowtooth eel</name>
    <dbReference type="NCBI Taxonomy" id="118154"/>
    <lineage>
        <taxon>Eukaryota</taxon>
        <taxon>Metazoa</taxon>
        <taxon>Chordata</taxon>
        <taxon>Craniata</taxon>
        <taxon>Vertebrata</taxon>
        <taxon>Euteleostomi</taxon>
        <taxon>Actinopterygii</taxon>
        <taxon>Neopterygii</taxon>
        <taxon>Teleostei</taxon>
        <taxon>Anguilliformes</taxon>
        <taxon>Synaphobranchidae</taxon>
        <taxon>Synaphobranchus</taxon>
    </lineage>
</organism>
<keyword evidence="10" id="KW-1185">Reference proteome</keyword>
<name>A0A9Q1IIZ3_SYNKA</name>
<dbReference type="GO" id="GO:0000139">
    <property type="term" value="C:Golgi membrane"/>
    <property type="evidence" value="ECO:0007669"/>
    <property type="project" value="TreeGrafter"/>
</dbReference>
<keyword evidence="3" id="KW-0479">Metal-binding</keyword>
<dbReference type="AlphaFoldDB" id="A0A9Q1IIZ3"/>
<feature type="region of interest" description="Disordered" evidence="6">
    <location>
        <begin position="145"/>
        <end position="174"/>
    </location>
</feature>
<evidence type="ECO:0000256" key="5">
    <source>
        <dbReference type="ARBA" id="ARBA00023136"/>
    </source>
</evidence>
<evidence type="ECO:0000256" key="2">
    <source>
        <dbReference type="ARBA" id="ARBA00022692"/>
    </source>
</evidence>
<evidence type="ECO:0000256" key="3">
    <source>
        <dbReference type="ARBA" id="ARBA00022723"/>
    </source>
</evidence>
<accession>A0A9Q1IIZ3</accession>
<dbReference type="InterPro" id="IPR040176">
    <property type="entry name" value="RNF121/RNF175"/>
</dbReference>
<dbReference type="PANTHER" id="PTHR13407:SF1">
    <property type="entry name" value="E3 UBIQUITIN LIGASE RNF121"/>
    <property type="match status" value="1"/>
</dbReference>